<organism evidence="1 2">
    <name type="scientific">Bionectria ochroleuca</name>
    <name type="common">Gliocladium roseum</name>
    <dbReference type="NCBI Taxonomy" id="29856"/>
    <lineage>
        <taxon>Eukaryota</taxon>
        <taxon>Fungi</taxon>
        <taxon>Dikarya</taxon>
        <taxon>Ascomycota</taxon>
        <taxon>Pezizomycotina</taxon>
        <taxon>Sordariomycetes</taxon>
        <taxon>Hypocreomycetidae</taxon>
        <taxon>Hypocreales</taxon>
        <taxon>Bionectriaceae</taxon>
        <taxon>Clonostachys</taxon>
    </lineage>
</organism>
<comment type="caution">
    <text evidence="1">The sequence shown here is derived from an EMBL/GenBank/DDBJ whole genome shotgun (WGS) entry which is preliminary data.</text>
</comment>
<sequence>MAREATTLRRLLSQRKPDIPCLTTATKNTAKNDWVKLHKKNVTIRKEFNLDTLNASYGHVLDFPISEPLSDVPSINQTLESLTVNSDLDVNNLIGWNAMMMRATFDFARSLLGLKQGSPSSHVFTPPDKSTLAKIPGYPKRLQVDHVISLLCNLPQNLVVGLGRTSKKWRGVDITCALDRGRQPTGEQIWPLRQLLAICNIANTRYGYIQTDKEFVACRFNKNAGEEWKVAVVSIPLGNFGEGVLTADLALWWLCMLAASSRDNSEIVSEENMVEIDEWEVDEFQDSVVHKYSKYSVPVPELLQMPPFQDQGNPANPAFYVNPADLAIGANPRDRSIKEWQPQSVMT</sequence>
<evidence type="ECO:0000313" key="1">
    <source>
        <dbReference type="EMBL" id="KAF9743683.1"/>
    </source>
</evidence>
<evidence type="ECO:0000313" key="2">
    <source>
        <dbReference type="Proteomes" id="UP000616885"/>
    </source>
</evidence>
<reference evidence="1" key="1">
    <citation type="submission" date="2020-10" db="EMBL/GenBank/DDBJ databases">
        <title>High-Quality Genome Resource of Clonostachys rosea strain S41 by Oxford Nanopore Long-Read Sequencing.</title>
        <authorList>
            <person name="Wang H."/>
        </authorList>
    </citation>
    <scope>NUCLEOTIDE SEQUENCE</scope>
    <source>
        <strain evidence="1">S41</strain>
    </source>
</reference>
<dbReference type="EMBL" id="JADCTT010000016">
    <property type="protein sequence ID" value="KAF9743683.1"/>
    <property type="molecule type" value="Genomic_DNA"/>
</dbReference>
<dbReference type="AlphaFoldDB" id="A0A8H7K5R0"/>
<name>A0A8H7K5R0_BIOOC</name>
<protein>
    <submittedName>
        <fullName evidence="1">Uncharacterized protein</fullName>
    </submittedName>
</protein>
<proteinExistence type="predicted"/>
<dbReference type="Proteomes" id="UP000616885">
    <property type="component" value="Unassembled WGS sequence"/>
</dbReference>
<accession>A0A8H7K5R0</accession>
<gene>
    <name evidence="1" type="ORF">IM811_006023</name>
</gene>